<gene>
    <name evidence="1" type="ORF">QAD02_017484</name>
</gene>
<sequence length="779" mass="90224">MSLKITTTRALVLLLYFSVFSGNNFHVVGRRTEEYDGFQETLGHLRPRASADVQTKAAQNLIARLLANDSSFFEIDVDPDIIQAGRDVFQLKKIETNKIQIRGSSGVAVAWGLYYYLKTYCNCHISWEGSQIKLPSILPDVDEEVTANDRFRYYQNVCTAGYSSTWWAWTEWEKNIDWMALNGINLALAFHAQEAIWRKVFINMNLDSREIDQHFGGPAFLPWARMGNMRTWGGPLSESWHERTIKLQHLILKRMRELGIIPVLPAFAGHVPRDFLRVFPDARVKKVKTWNDFEDEYCCPYALDPSDSLFKTVGREFLNAYIGEFGTDHIYNCDSFNENEPHSGDPQYLRDTGKAIFSAMTNADPNAIWLMQGWLFVHSKDFWTDDRVKAFITSVPIGKMIVLDLQSEQFPQYERFHSYFGQPFIWCMLHNFGGTLGMFGSSGIINERVIQARNLQNSTMIGTGLTPEGINQNYVIYEFMNEMGYRKKPADLNHWFADYANRRYESADDSVKKAWQILGNTVYNYSELLNIRGHYVITNRPKLNIKPWYWYDLRSFLVVWENLVKTNKETTKNILFEHDLVDISRQALQTTADFIYKDIQESFKEKNISKLRVASASLLELFDDLDEVLGSSPDFLLGRWLESAKKAAGEDDRDRQNFEFNARNQVTLWGPNGEIVDYANKQWSGVVRDYFKPRWALFLGELEAALTQNRPLDSQRVRKRVFNEVELPFSYSRKLYSVEPRGGSLQIAVKLFDKWKLVWHESCDKYYPANRCGSTPPGA</sequence>
<evidence type="ECO:0000313" key="1">
    <source>
        <dbReference type="EMBL" id="KAJ8681692.1"/>
    </source>
</evidence>
<dbReference type="EMBL" id="CM056741">
    <property type="protein sequence ID" value="KAJ8681692.1"/>
    <property type="molecule type" value="Genomic_DNA"/>
</dbReference>
<accession>A0ACC2PE05</accession>
<evidence type="ECO:0000313" key="2">
    <source>
        <dbReference type="Proteomes" id="UP001239111"/>
    </source>
</evidence>
<organism evidence="1 2">
    <name type="scientific">Eretmocerus hayati</name>
    <dbReference type="NCBI Taxonomy" id="131215"/>
    <lineage>
        <taxon>Eukaryota</taxon>
        <taxon>Metazoa</taxon>
        <taxon>Ecdysozoa</taxon>
        <taxon>Arthropoda</taxon>
        <taxon>Hexapoda</taxon>
        <taxon>Insecta</taxon>
        <taxon>Pterygota</taxon>
        <taxon>Neoptera</taxon>
        <taxon>Endopterygota</taxon>
        <taxon>Hymenoptera</taxon>
        <taxon>Apocrita</taxon>
        <taxon>Proctotrupomorpha</taxon>
        <taxon>Chalcidoidea</taxon>
        <taxon>Aphelinidae</taxon>
        <taxon>Aphelininae</taxon>
        <taxon>Eretmocerus</taxon>
    </lineage>
</organism>
<name>A0ACC2PE05_9HYME</name>
<keyword evidence="2" id="KW-1185">Reference proteome</keyword>
<reference evidence="1" key="1">
    <citation type="submission" date="2023-04" db="EMBL/GenBank/DDBJ databases">
        <title>A chromosome-level genome assembly of the parasitoid wasp Eretmocerus hayati.</title>
        <authorList>
            <person name="Zhong Y."/>
            <person name="Liu S."/>
            <person name="Liu Y."/>
        </authorList>
    </citation>
    <scope>NUCLEOTIDE SEQUENCE</scope>
    <source>
        <strain evidence="1">ZJU_SS_LIU_2023</strain>
    </source>
</reference>
<protein>
    <submittedName>
        <fullName evidence="1">Uncharacterized protein</fullName>
    </submittedName>
</protein>
<proteinExistence type="predicted"/>
<comment type="caution">
    <text evidence="1">The sequence shown here is derived from an EMBL/GenBank/DDBJ whole genome shotgun (WGS) entry which is preliminary data.</text>
</comment>
<dbReference type="Proteomes" id="UP001239111">
    <property type="component" value="Chromosome 1"/>
</dbReference>